<dbReference type="GO" id="GO:0005737">
    <property type="term" value="C:cytoplasm"/>
    <property type="evidence" value="ECO:0007669"/>
    <property type="project" value="TreeGrafter"/>
</dbReference>
<dbReference type="PANTHER" id="PTHR45694:SF5">
    <property type="entry name" value="GLUTAREDOXIN 2"/>
    <property type="match status" value="1"/>
</dbReference>
<dbReference type="PANTHER" id="PTHR45694">
    <property type="entry name" value="GLUTAREDOXIN 2"/>
    <property type="match status" value="1"/>
</dbReference>
<evidence type="ECO:0000259" key="4">
    <source>
        <dbReference type="Pfam" id="PF00462"/>
    </source>
</evidence>
<name>A0A5B8MUL3_9CHLO</name>
<dbReference type="InterPro" id="IPR014025">
    <property type="entry name" value="Glutaredoxin_subgr"/>
</dbReference>
<dbReference type="Gene3D" id="3.40.30.10">
    <property type="entry name" value="Glutaredoxin"/>
    <property type="match status" value="1"/>
</dbReference>
<feature type="region of interest" description="Disordered" evidence="2">
    <location>
        <begin position="1"/>
        <end position="24"/>
    </location>
</feature>
<keyword evidence="3" id="KW-1133">Transmembrane helix</keyword>
<dbReference type="PRINTS" id="PR00160">
    <property type="entry name" value="GLUTAREDOXIN"/>
</dbReference>
<feature type="domain" description="Glutaredoxin" evidence="4">
    <location>
        <begin position="72"/>
        <end position="134"/>
    </location>
</feature>
<dbReference type="SUPFAM" id="SSF52833">
    <property type="entry name" value="Thioredoxin-like"/>
    <property type="match status" value="1"/>
</dbReference>
<dbReference type="PROSITE" id="PS51354">
    <property type="entry name" value="GLUTAREDOXIN_2"/>
    <property type="match status" value="1"/>
</dbReference>
<dbReference type="CDD" id="cd03419">
    <property type="entry name" value="GRX_GRXh_1_2_like"/>
    <property type="match status" value="1"/>
</dbReference>
<keyword evidence="3" id="KW-0812">Transmembrane</keyword>
<keyword evidence="3" id="KW-0472">Membrane</keyword>
<proteinExistence type="inferred from homology"/>
<sequence>MVRGGVLGDEYDPKRKRGGRRGGSGVRKVAGLTLFGLLVVATLVGWSVKGKGKKKGVTLEDKIRMQTKQHQVVIYSKSYCPYSRRAKDVFDELDTEYFAYELDRMEDGSRVQETLSKITGIRTVPQVFVRGRLIGGGDDTVLAFETGRLEALLFPTKDEQ</sequence>
<gene>
    <name evidence="5" type="ORF">A3770_12p67570</name>
</gene>
<reference evidence="5 6" key="1">
    <citation type="submission" date="2018-07" db="EMBL/GenBank/DDBJ databases">
        <title>The complete nuclear genome of the prasinophyte Chloropicon primus (CCMP1205).</title>
        <authorList>
            <person name="Pombert J.-F."/>
            <person name="Otis C."/>
            <person name="Turmel M."/>
            <person name="Lemieux C."/>
        </authorList>
    </citation>
    <scope>NUCLEOTIDE SEQUENCE [LARGE SCALE GENOMIC DNA]</scope>
    <source>
        <strain evidence="5 6">CCMP1205</strain>
    </source>
</reference>
<organism evidence="5 6">
    <name type="scientific">Chloropicon primus</name>
    <dbReference type="NCBI Taxonomy" id="1764295"/>
    <lineage>
        <taxon>Eukaryota</taxon>
        <taxon>Viridiplantae</taxon>
        <taxon>Chlorophyta</taxon>
        <taxon>Chloropicophyceae</taxon>
        <taxon>Chloropicales</taxon>
        <taxon>Chloropicaceae</taxon>
        <taxon>Chloropicon</taxon>
    </lineage>
</organism>
<evidence type="ECO:0000256" key="3">
    <source>
        <dbReference type="SAM" id="Phobius"/>
    </source>
</evidence>
<dbReference type="Proteomes" id="UP000316726">
    <property type="component" value="Chromosome 12"/>
</dbReference>
<dbReference type="InterPro" id="IPR011899">
    <property type="entry name" value="Glutaredoxin_euk/vir"/>
</dbReference>
<dbReference type="STRING" id="1764295.A0A5B8MUL3"/>
<evidence type="ECO:0000256" key="1">
    <source>
        <dbReference type="ARBA" id="ARBA00007190"/>
    </source>
</evidence>
<evidence type="ECO:0000313" key="6">
    <source>
        <dbReference type="Proteomes" id="UP000316726"/>
    </source>
</evidence>
<accession>A0A5B8MUL3</accession>
<feature type="transmembrane region" description="Helical" evidence="3">
    <location>
        <begin position="29"/>
        <end position="48"/>
    </location>
</feature>
<comment type="similarity">
    <text evidence="1">Belongs to the glutaredoxin family. CPYC subfamily.</text>
</comment>
<keyword evidence="6" id="KW-1185">Reference proteome</keyword>
<evidence type="ECO:0000313" key="5">
    <source>
        <dbReference type="EMBL" id="QDZ24239.1"/>
    </source>
</evidence>
<protein>
    <submittedName>
        <fullName evidence="5">Glutaredoxin</fullName>
    </submittedName>
</protein>
<dbReference type="InterPro" id="IPR002109">
    <property type="entry name" value="Glutaredoxin"/>
</dbReference>
<dbReference type="GO" id="GO:0015038">
    <property type="term" value="F:glutathione disulfide oxidoreductase activity"/>
    <property type="evidence" value="ECO:0007669"/>
    <property type="project" value="TreeGrafter"/>
</dbReference>
<dbReference type="NCBIfam" id="TIGR02180">
    <property type="entry name" value="GRX_euk"/>
    <property type="match status" value="1"/>
</dbReference>
<dbReference type="InterPro" id="IPR036249">
    <property type="entry name" value="Thioredoxin-like_sf"/>
</dbReference>
<dbReference type="OrthoDB" id="418495at2759"/>
<dbReference type="EMBL" id="CP031045">
    <property type="protein sequence ID" value="QDZ24239.1"/>
    <property type="molecule type" value="Genomic_DNA"/>
</dbReference>
<evidence type="ECO:0000256" key="2">
    <source>
        <dbReference type="SAM" id="MobiDB-lite"/>
    </source>
</evidence>
<dbReference type="GO" id="GO:0034599">
    <property type="term" value="P:cellular response to oxidative stress"/>
    <property type="evidence" value="ECO:0007669"/>
    <property type="project" value="TreeGrafter"/>
</dbReference>
<dbReference type="Pfam" id="PF00462">
    <property type="entry name" value="Glutaredoxin"/>
    <property type="match status" value="1"/>
</dbReference>
<dbReference type="AlphaFoldDB" id="A0A5B8MUL3"/>